<dbReference type="Gene3D" id="1.25.40.10">
    <property type="entry name" value="Tetratricopeptide repeat domain"/>
    <property type="match status" value="1"/>
</dbReference>
<protein>
    <submittedName>
        <fullName evidence="3">Putative kinesin</fullName>
    </submittedName>
</protein>
<evidence type="ECO:0000256" key="1">
    <source>
        <dbReference type="SAM" id="MobiDB-lite"/>
    </source>
</evidence>
<reference evidence="3" key="1">
    <citation type="journal article" date="2020" name="Stud. Mycol.">
        <title>101 Dothideomycetes genomes: a test case for predicting lifestyles and emergence of pathogens.</title>
        <authorList>
            <person name="Haridas S."/>
            <person name="Albert R."/>
            <person name="Binder M."/>
            <person name="Bloem J."/>
            <person name="Labutti K."/>
            <person name="Salamov A."/>
            <person name="Andreopoulos B."/>
            <person name="Baker S."/>
            <person name="Barry K."/>
            <person name="Bills G."/>
            <person name="Bluhm B."/>
            <person name="Cannon C."/>
            <person name="Castanera R."/>
            <person name="Culley D."/>
            <person name="Daum C."/>
            <person name="Ezra D."/>
            <person name="Gonzalez J."/>
            <person name="Henrissat B."/>
            <person name="Kuo A."/>
            <person name="Liang C."/>
            <person name="Lipzen A."/>
            <person name="Lutzoni F."/>
            <person name="Magnuson J."/>
            <person name="Mondo S."/>
            <person name="Nolan M."/>
            <person name="Ohm R."/>
            <person name="Pangilinan J."/>
            <person name="Park H.-J."/>
            <person name="Ramirez L."/>
            <person name="Alfaro M."/>
            <person name="Sun H."/>
            <person name="Tritt A."/>
            <person name="Yoshinaga Y."/>
            <person name="Zwiers L.-H."/>
            <person name="Turgeon B."/>
            <person name="Goodwin S."/>
            <person name="Spatafora J."/>
            <person name="Crous P."/>
            <person name="Grigoriev I."/>
        </authorList>
    </citation>
    <scope>NUCLEOTIDE SEQUENCE</scope>
    <source>
        <strain evidence="3">CBS 161.51</strain>
    </source>
</reference>
<dbReference type="InterPro" id="IPR053137">
    <property type="entry name" value="NLR-like"/>
</dbReference>
<proteinExistence type="predicted"/>
<dbReference type="InterPro" id="IPR011990">
    <property type="entry name" value="TPR-like_helical_dom_sf"/>
</dbReference>
<name>A0A6A5SY88_9PLEO</name>
<evidence type="ECO:0000313" key="3">
    <source>
        <dbReference type="EMBL" id="KAF1943506.1"/>
    </source>
</evidence>
<gene>
    <name evidence="3" type="ORF">EJ02DRAFT_443227</name>
</gene>
<sequence length="317" mass="35710">MPFAESGQADATALVHALERIPLAITHAAAYIKTRASTTTMFTYLELFRESEANQVRLLGKSEWRDIRRDHSIRNALIATWQISFRHIRKTEPLAADLLALMSMFDKQGIPRSLLQGNGSQLDFEDALAPLLSFSLVRMEISEQALEMHRLVQLSMRTWLKEEKELGNWVKESIRTLSAAFPSGDYKTWEEFKALLPHLKEISSHATEDEEDVMNKAKSALSAGWCLLLRGEYRAAEPMHQRALEGRERVLGLEHPDTLTSVSNLGSVLESQVKYDKAEAMHQRALEGYEKVLGPEHPNTLTSVSCDGLGPENLDRA</sequence>
<evidence type="ECO:0000313" key="4">
    <source>
        <dbReference type="Proteomes" id="UP000800038"/>
    </source>
</evidence>
<feature type="domain" description="DUF7779" evidence="2">
    <location>
        <begin position="89"/>
        <end position="164"/>
    </location>
</feature>
<dbReference type="SUPFAM" id="SSF48452">
    <property type="entry name" value="TPR-like"/>
    <property type="match status" value="1"/>
</dbReference>
<dbReference type="Proteomes" id="UP000800038">
    <property type="component" value="Unassembled WGS sequence"/>
</dbReference>
<accession>A0A6A5SY88</accession>
<dbReference type="PANTHER" id="PTHR46082">
    <property type="entry name" value="ATP/GTP-BINDING PROTEIN-RELATED"/>
    <property type="match status" value="1"/>
</dbReference>
<dbReference type="OrthoDB" id="5986190at2759"/>
<dbReference type="EMBL" id="ML976024">
    <property type="protein sequence ID" value="KAF1943506.1"/>
    <property type="molecule type" value="Genomic_DNA"/>
</dbReference>
<dbReference type="InterPro" id="IPR056681">
    <property type="entry name" value="DUF7779"/>
</dbReference>
<dbReference type="AlphaFoldDB" id="A0A6A5SY88"/>
<feature type="region of interest" description="Disordered" evidence="1">
    <location>
        <begin position="294"/>
        <end position="317"/>
    </location>
</feature>
<keyword evidence="4" id="KW-1185">Reference proteome</keyword>
<dbReference type="Pfam" id="PF25000">
    <property type="entry name" value="DUF7779"/>
    <property type="match status" value="1"/>
</dbReference>
<dbReference type="Pfam" id="PF13424">
    <property type="entry name" value="TPR_12"/>
    <property type="match status" value="1"/>
</dbReference>
<dbReference type="PANTHER" id="PTHR46082:SF6">
    <property type="entry name" value="AAA+ ATPASE DOMAIN-CONTAINING PROTEIN-RELATED"/>
    <property type="match status" value="1"/>
</dbReference>
<evidence type="ECO:0000259" key="2">
    <source>
        <dbReference type="Pfam" id="PF25000"/>
    </source>
</evidence>
<organism evidence="3 4">
    <name type="scientific">Clathrospora elynae</name>
    <dbReference type="NCBI Taxonomy" id="706981"/>
    <lineage>
        <taxon>Eukaryota</taxon>
        <taxon>Fungi</taxon>
        <taxon>Dikarya</taxon>
        <taxon>Ascomycota</taxon>
        <taxon>Pezizomycotina</taxon>
        <taxon>Dothideomycetes</taxon>
        <taxon>Pleosporomycetidae</taxon>
        <taxon>Pleosporales</taxon>
        <taxon>Diademaceae</taxon>
        <taxon>Clathrospora</taxon>
    </lineage>
</organism>